<evidence type="ECO:0000313" key="2">
    <source>
        <dbReference type="Proteomes" id="UP000290408"/>
    </source>
</evidence>
<accession>A0A4P6MXM2</accession>
<name>A0A4P6MXM2_9MICO</name>
<proteinExistence type="predicted"/>
<dbReference type="KEGG" id="jli:EXU32_10690"/>
<dbReference type="AlphaFoldDB" id="A0A4P6MXM2"/>
<sequence length="151" mass="15664">MTNVSRRHLAKGPAWAIPAVDIAASASSLSASEADSPGNREQQPIVVQPLSFAQKIQGAVAVPSGWPKEGYRLVLTVSPADAPAPRVTSVSLEDGIPSTVLDVGPVPLRPGVWEYVFQTASSPAPDTVNVNVSYTIGDGTARTATIFVSGE</sequence>
<dbReference type="EMBL" id="CP036164">
    <property type="protein sequence ID" value="QBF46675.1"/>
    <property type="molecule type" value="Genomic_DNA"/>
</dbReference>
<protein>
    <submittedName>
        <fullName evidence="1">Uncharacterized protein</fullName>
    </submittedName>
</protein>
<gene>
    <name evidence="1" type="ORF">EXU32_10690</name>
</gene>
<dbReference type="RefSeq" id="WP_130629893.1">
    <property type="nucleotide sequence ID" value="NZ_CP036164.1"/>
</dbReference>
<organism evidence="1 2">
    <name type="scientific">Janibacter limosus</name>
    <dbReference type="NCBI Taxonomy" id="53458"/>
    <lineage>
        <taxon>Bacteria</taxon>
        <taxon>Bacillati</taxon>
        <taxon>Actinomycetota</taxon>
        <taxon>Actinomycetes</taxon>
        <taxon>Micrococcales</taxon>
        <taxon>Intrasporangiaceae</taxon>
        <taxon>Janibacter</taxon>
    </lineage>
</organism>
<dbReference type="OrthoDB" id="9851689at2"/>
<evidence type="ECO:0000313" key="1">
    <source>
        <dbReference type="EMBL" id="QBF46675.1"/>
    </source>
</evidence>
<keyword evidence="2" id="KW-1185">Reference proteome</keyword>
<reference evidence="1 2" key="1">
    <citation type="submission" date="2019-02" db="EMBL/GenBank/DDBJ databases">
        <title>Genomic data mining of an Antarctic deep-sea actinobacterium, Janibacterlimosus P3-3-X1.</title>
        <authorList>
            <person name="Liao L."/>
            <person name="Chen B."/>
        </authorList>
    </citation>
    <scope>NUCLEOTIDE SEQUENCE [LARGE SCALE GENOMIC DNA]</scope>
    <source>
        <strain evidence="1 2">P3-3-X1</strain>
    </source>
</reference>
<dbReference type="Proteomes" id="UP000290408">
    <property type="component" value="Chromosome"/>
</dbReference>